<dbReference type="SUPFAM" id="SSF56219">
    <property type="entry name" value="DNase I-like"/>
    <property type="match status" value="1"/>
</dbReference>
<dbReference type="InterPro" id="IPR036691">
    <property type="entry name" value="Endo/exonu/phosph_ase_sf"/>
</dbReference>
<reference evidence="1 2" key="1">
    <citation type="journal article" date="2021" name="Plant Biotechnol. J.">
        <title>Multi-omics assisted identification of the key and species-specific regulatory components of drought-tolerant mechanisms in Gossypium stocksii.</title>
        <authorList>
            <person name="Yu D."/>
            <person name="Ke L."/>
            <person name="Zhang D."/>
            <person name="Wu Y."/>
            <person name="Sun Y."/>
            <person name="Mei J."/>
            <person name="Sun J."/>
            <person name="Sun Y."/>
        </authorList>
    </citation>
    <scope>NUCLEOTIDE SEQUENCE [LARGE SCALE GENOMIC DNA]</scope>
    <source>
        <strain evidence="2">cv. E1</strain>
        <tissue evidence="1">Leaf</tissue>
    </source>
</reference>
<dbReference type="PANTHER" id="PTHR33710">
    <property type="entry name" value="BNAC02G09200D PROTEIN"/>
    <property type="match status" value="1"/>
</dbReference>
<sequence length="122" mass="14138">MDLLAIKNSFACPWIIGGDFNTIRNRSDRSSCVGLVNGSREFNSFIDNCKSVDLPLMGKKFTWYRPNSKRSRLDRFLLEEQWLIYFNDFSQQGLNRSVSDHMSLRLLFIGLHLHSGGQSSMW</sequence>
<dbReference type="AlphaFoldDB" id="A0A9D3V132"/>
<evidence type="ECO:0008006" key="3">
    <source>
        <dbReference type="Google" id="ProtNLM"/>
    </source>
</evidence>
<organism evidence="1 2">
    <name type="scientific">Gossypium stocksii</name>
    <dbReference type="NCBI Taxonomy" id="47602"/>
    <lineage>
        <taxon>Eukaryota</taxon>
        <taxon>Viridiplantae</taxon>
        <taxon>Streptophyta</taxon>
        <taxon>Embryophyta</taxon>
        <taxon>Tracheophyta</taxon>
        <taxon>Spermatophyta</taxon>
        <taxon>Magnoliopsida</taxon>
        <taxon>eudicotyledons</taxon>
        <taxon>Gunneridae</taxon>
        <taxon>Pentapetalae</taxon>
        <taxon>rosids</taxon>
        <taxon>malvids</taxon>
        <taxon>Malvales</taxon>
        <taxon>Malvaceae</taxon>
        <taxon>Malvoideae</taxon>
        <taxon>Gossypium</taxon>
    </lineage>
</organism>
<keyword evidence="2" id="KW-1185">Reference proteome</keyword>
<evidence type="ECO:0000313" key="1">
    <source>
        <dbReference type="EMBL" id="KAH1066062.1"/>
    </source>
</evidence>
<comment type="caution">
    <text evidence="1">The sequence shown here is derived from an EMBL/GenBank/DDBJ whole genome shotgun (WGS) entry which is preliminary data.</text>
</comment>
<protein>
    <recommendedName>
        <fullName evidence="3">Endonuclease/exonuclease/phosphatase domain-containing protein</fullName>
    </recommendedName>
</protein>
<accession>A0A9D3V132</accession>
<dbReference type="EMBL" id="JAIQCV010000009">
    <property type="protein sequence ID" value="KAH1066062.1"/>
    <property type="molecule type" value="Genomic_DNA"/>
</dbReference>
<evidence type="ECO:0000313" key="2">
    <source>
        <dbReference type="Proteomes" id="UP000828251"/>
    </source>
</evidence>
<dbReference type="Proteomes" id="UP000828251">
    <property type="component" value="Unassembled WGS sequence"/>
</dbReference>
<proteinExistence type="predicted"/>
<gene>
    <name evidence="1" type="ORF">J1N35_031049</name>
</gene>
<name>A0A9D3V132_9ROSI</name>
<dbReference type="OrthoDB" id="952894at2759"/>
<dbReference type="PANTHER" id="PTHR33710:SF64">
    <property type="entry name" value="ENDONUCLEASE_EXONUCLEASE_PHOSPHATASE DOMAIN-CONTAINING PROTEIN"/>
    <property type="match status" value="1"/>
</dbReference>
<dbReference type="Gene3D" id="3.60.10.10">
    <property type="entry name" value="Endonuclease/exonuclease/phosphatase"/>
    <property type="match status" value="1"/>
</dbReference>